<sequence length="405" mass="45306">MSFEDLVQSLRHLDGNNGLPLPRVALGAVNKDGSFHFAKAFGEESKDTMETDAVHYLASSTKIITTIAALQCVEKGLLHLDANIGLVLPQWESPQVLTGFDHNDQPIFKSSTKFITLRHLLTHSSGLAYVFMEPLLTRYAQLPTAEPRNASNGLEQKFYPFLICEPGERWHYSPGVDWAGRMVEKVTSMKLGEYMKAHIFDLVSAKDSTFHLEDREDMRSRRANLWERVGDEIRAPDTVPWADPIRDDFGGGGLWSTVSDLLKIFSGILGYKLLHEDTVKSMFEPQLKTTAGFDNQPGHSASYRNAIYNSVPVESPVNFGLGGLMNLEAVPGRRAARSLTWSGMPNIYWWIDLENGVAGAYLSQLIPTGDDQAVKLFTVFEKFVYRNVHSLKEQQPAGCRPYNHG</sequence>
<evidence type="ECO:0000313" key="5">
    <source>
        <dbReference type="Proteomes" id="UP000756921"/>
    </source>
</evidence>
<gene>
    <name evidence="4" type="ORF">PMIN01_13447</name>
</gene>
<evidence type="ECO:0000259" key="3">
    <source>
        <dbReference type="Pfam" id="PF00144"/>
    </source>
</evidence>
<name>A0A9P6KJP4_9PLEO</name>
<evidence type="ECO:0000256" key="1">
    <source>
        <dbReference type="ARBA" id="ARBA00009009"/>
    </source>
</evidence>
<dbReference type="PANTHER" id="PTHR43283:SF17">
    <property type="entry name" value="(LOVD), PUTATIVE (AFU_ORTHOLOGUE AFUA_5G00920)-RELATED"/>
    <property type="match status" value="1"/>
</dbReference>
<dbReference type="GO" id="GO:0016787">
    <property type="term" value="F:hydrolase activity"/>
    <property type="evidence" value="ECO:0007669"/>
    <property type="project" value="UniProtKB-KW"/>
</dbReference>
<reference evidence="4" key="1">
    <citation type="journal article" date="2020" name="Mol. Plant Microbe Interact.">
        <title>Genome Sequence of the Biocontrol Agent Coniothyrium minitans strain Conio (IMI 134523).</title>
        <authorList>
            <person name="Patel D."/>
            <person name="Shittu T.A."/>
            <person name="Baroncelli R."/>
            <person name="Muthumeenakshi S."/>
            <person name="Osborne T.H."/>
            <person name="Janganan T.K."/>
            <person name="Sreenivasaprasad S."/>
        </authorList>
    </citation>
    <scope>NUCLEOTIDE SEQUENCE</scope>
    <source>
        <strain evidence="4">Conio</strain>
    </source>
</reference>
<dbReference type="SUPFAM" id="SSF56601">
    <property type="entry name" value="beta-lactamase/transpeptidase-like"/>
    <property type="match status" value="1"/>
</dbReference>
<dbReference type="InterPro" id="IPR001466">
    <property type="entry name" value="Beta-lactam-related"/>
</dbReference>
<organism evidence="4 5">
    <name type="scientific">Paraphaeosphaeria minitans</name>
    <dbReference type="NCBI Taxonomy" id="565426"/>
    <lineage>
        <taxon>Eukaryota</taxon>
        <taxon>Fungi</taxon>
        <taxon>Dikarya</taxon>
        <taxon>Ascomycota</taxon>
        <taxon>Pezizomycotina</taxon>
        <taxon>Dothideomycetes</taxon>
        <taxon>Pleosporomycetidae</taxon>
        <taxon>Pleosporales</taxon>
        <taxon>Massarineae</taxon>
        <taxon>Didymosphaeriaceae</taxon>
        <taxon>Paraphaeosphaeria</taxon>
    </lineage>
</organism>
<evidence type="ECO:0000313" key="4">
    <source>
        <dbReference type="EMBL" id="KAF9728619.1"/>
    </source>
</evidence>
<comment type="similarity">
    <text evidence="1">Belongs to the class-A beta-lactamase family.</text>
</comment>
<dbReference type="InterPro" id="IPR050789">
    <property type="entry name" value="Diverse_Enzym_Activities"/>
</dbReference>
<dbReference type="EMBL" id="WJXW01000019">
    <property type="protein sequence ID" value="KAF9728619.1"/>
    <property type="molecule type" value="Genomic_DNA"/>
</dbReference>
<dbReference type="Gene3D" id="3.40.710.10">
    <property type="entry name" value="DD-peptidase/beta-lactamase superfamily"/>
    <property type="match status" value="1"/>
</dbReference>
<protein>
    <submittedName>
        <fullName evidence="4">Transesterase</fullName>
    </submittedName>
</protein>
<comment type="caution">
    <text evidence="4">The sequence shown here is derived from an EMBL/GenBank/DDBJ whole genome shotgun (WGS) entry which is preliminary data.</text>
</comment>
<evidence type="ECO:0000256" key="2">
    <source>
        <dbReference type="ARBA" id="ARBA00022801"/>
    </source>
</evidence>
<feature type="domain" description="Beta-lactamase-related" evidence="3">
    <location>
        <begin position="28"/>
        <end position="370"/>
    </location>
</feature>
<proteinExistence type="inferred from homology"/>
<dbReference type="OrthoDB" id="428260at2759"/>
<accession>A0A9P6KJP4</accession>
<dbReference type="PANTHER" id="PTHR43283">
    <property type="entry name" value="BETA-LACTAMASE-RELATED"/>
    <property type="match status" value="1"/>
</dbReference>
<keyword evidence="5" id="KW-1185">Reference proteome</keyword>
<dbReference type="Proteomes" id="UP000756921">
    <property type="component" value="Unassembled WGS sequence"/>
</dbReference>
<keyword evidence="2" id="KW-0378">Hydrolase</keyword>
<dbReference type="Pfam" id="PF00144">
    <property type="entry name" value="Beta-lactamase"/>
    <property type="match status" value="1"/>
</dbReference>
<dbReference type="InterPro" id="IPR012338">
    <property type="entry name" value="Beta-lactam/transpept-like"/>
</dbReference>
<dbReference type="AlphaFoldDB" id="A0A9P6KJP4"/>